<dbReference type="Gene3D" id="2.60.120.330">
    <property type="entry name" value="B-lactam Antibiotic, Isopenicillin N Synthase, Chain"/>
    <property type="match status" value="1"/>
</dbReference>
<reference evidence="1" key="1">
    <citation type="submission" date="2020-05" db="EMBL/GenBank/DDBJ databases">
        <title>WGS assembly of Panicum virgatum.</title>
        <authorList>
            <person name="Lovell J.T."/>
            <person name="Jenkins J."/>
            <person name="Shu S."/>
            <person name="Juenger T.E."/>
            <person name="Schmutz J."/>
        </authorList>
    </citation>
    <scope>NUCLEOTIDE SEQUENCE</scope>
    <source>
        <strain evidence="1">AP13</strain>
    </source>
</reference>
<dbReference type="InterPro" id="IPR027443">
    <property type="entry name" value="IPNS-like_sf"/>
</dbReference>
<organism evidence="1 2">
    <name type="scientific">Panicum virgatum</name>
    <name type="common">Blackwell switchgrass</name>
    <dbReference type="NCBI Taxonomy" id="38727"/>
    <lineage>
        <taxon>Eukaryota</taxon>
        <taxon>Viridiplantae</taxon>
        <taxon>Streptophyta</taxon>
        <taxon>Embryophyta</taxon>
        <taxon>Tracheophyta</taxon>
        <taxon>Spermatophyta</taxon>
        <taxon>Magnoliopsida</taxon>
        <taxon>Liliopsida</taxon>
        <taxon>Poales</taxon>
        <taxon>Poaceae</taxon>
        <taxon>PACMAD clade</taxon>
        <taxon>Panicoideae</taxon>
        <taxon>Panicodae</taxon>
        <taxon>Paniceae</taxon>
        <taxon>Panicinae</taxon>
        <taxon>Panicum</taxon>
        <taxon>Panicum sect. Hiantes</taxon>
    </lineage>
</organism>
<keyword evidence="2" id="KW-1185">Reference proteome</keyword>
<protein>
    <recommendedName>
        <fullName evidence="3">Isopenicillin N synthase-like Fe(2+) 2OG dioxygenase domain-containing protein</fullName>
    </recommendedName>
</protein>
<sequence>MLKSVEHRVMTNSALARTYVLMFIAPIEDCLIGPAEEFLSEENPPCYRTLRFCDFKRNYNVVKMGSSLNLRNIQKER</sequence>
<evidence type="ECO:0008006" key="3">
    <source>
        <dbReference type="Google" id="ProtNLM"/>
    </source>
</evidence>
<dbReference type="EMBL" id="CM029041">
    <property type="protein sequence ID" value="KAG2629575.1"/>
    <property type="molecule type" value="Genomic_DNA"/>
</dbReference>
<gene>
    <name evidence="1" type="ORF">PVAP13_3KG259800</name>
</gene>
<evidence type="ECO:0000313" key="2">
    <source>
        <dbReference type="Proteomes" id="UP000823388"/>
    </source>
</evidence>
<accession>A0A8T0V5M9</accession>
<dbReference type="SUPFAM" id="SSF51197">
    <property type="entry name" value="Clavaminate synthase-like"/>
    <property type="match status" value="1"/>
</dbReference>
<dbReference type="AlphaFoldDB" id="A0A8T0V5M9"/>
<comment type="caution">
    <text evidence="1">The sequence shown here is derived from an EMBL/GenBank/DDBJ whole genome shotgun (WGS) entry which is preliminary data.</text>
</comment>
<name>A0A8T0V5M9_PANVG</name>
<dbReference type="Proteomes" id="UP000823388">
    <property type="component" value="Chromosome 3K"/>
</dbReference>
<evidence type="ECO:0000313" key="1">
    <source>
        <dbReference type="EMBL" id="KAG2629575.1"/>
    </source>
</evidence>
<proteinExistence type="predicted"/>